<dbReference type="SUPFAM" id="SSF52141">
    <property type="entry name" value="Uracil-DNA glycosylase-like"/>
    <property type="match status" value="1"/>
</dbReference>
<dbReference type="InterPro" id="IPR005122">
    <property type="entry name" value="Uracil-DNA_glycosylase-like"/>
</dbReference>
<accession>A0A1C4FGF5</accession>
<dbReference type="CDD" id="cd19375">
    <property type="entry name" value="UDG-F3-like_SMUG2"/>
    <property type="match status" value="1"/>
</dbReference>
<dbReference type="AlphaFoldDB" id="A0A1C4FGF5"/>
<evidence type="ECO:0000259" key="1">
    <source>
        <dbReference type="Pfam" id="PF03167"/>
    </source>
</evidence>
<gene>
    <name evidence="2" type="ORF">GA0116948_11440</name>
</gene>
<keyword evidence="3" id="KW-1185">Reference proteome</keyword>
<evidence type="ECO:0000313" key="3">
    <source>
        <dbReference type="Proteomes" id="UP000242818"/>
    </source>
</evidence>
<protein>
    <recommendedName>
        <fullName evidence="1">Uracil-DNA glycosylase-like domain-containing protein</fullName>
    </recommendedName>
</protein>
<feature type="domain" description="Uracil-DNA glycosylase-like" evidence="1">
    <location>
        <begin position="70"/>
        <end position="248"/>
    </location>
</feature>
<dbReference type="Gene3D" id="3.40.470.10">
    <property type="entry name" value="Uracil-DNA glycosylase-like domain"/>
    <property type="match status" value="1"/>
</dbReference>
<dbReference type="InterPro" id="IPR036895">
    <property type="entry name" value="Uracil-DNA_glycosylase-like_sf"/>
</dbReference>
<dbReference type="Proteomes" id="UP000242818">
    <property type="component" value="Unassembled WGS sequence"/>
</dbReference>
<dbReference type="EMBL" id="FMAR01000014">
    <property type="protein sequence ID" value="SCC55078.1"/>
    <property type="molecule type" value="Genomic_DNA"/>
</dbReference>
<proteinExistence type="predicted"/>
<dbReference type="STRING" id="1335309.GA0116948_11440"/>
<organism evidence="2 3">
    <name type="scientific">Chitinophaga costaii</name>
    <dbReference type="NCBI Taxonomy" id="1335309"/>
    <lineage>
        <taxon>Bacteria</taxon>
        <taxon>Pseudomonadati</taxon>
        <taxon>Bacteroidota</taxon>
        <taxon>Chitinophagia</taxon>
        <taxon>Chitinophagales</taxon>
        <taxon>Chitinophagaceae</taxon>
        <taxon>Chitinophaga</taxon>
    </lineage>
</organism>
<name>A0A1C4FGF5_9BACT</name>
<sequence>MAKYGSNCLTDLPGWFILRTMTFGEKVIDFNTHLHFDGKLPNGIRMMNPFEEGQEARSIMEQFYRIFYNSPGKRRMLIGINPGRFGSGVTGIPFTDTKRLTEKTGISFHGGLQTHEPSAVFIHHMMDAYGGLKKFCQHFYFTSMCPLGFVMDKGKGKEVNYNYYDTKALTDLVYDFMIAKLKEQLAWGIDRSVGYCLGTGKNAAFITKVNDKYKFFNKLVPLEHPRFIMQYRSRYQQAYIDKYLAALRLKA</sequence>
<dbReference type="InterPro" id="IPR032579">
    <property type="entry name" value="Phe_SMUG2-like"/>
</dbReference>
<reference evidence="2 3" key="1">
    <citation type="submission" date="2016-08" db="EMBL/GenBank/DDBJ databases">
        <authorList>
            <person name="Seilhamer J.J."/>
        </authorList>
    </citation>
    <scope>NUCLEOTIDE SEQUENCE [LARGE SCALE GENOMIC DNA]</scope>
    <source>
        <strain evidence="2 3">A37T2</strain>
    </source>
</reference>
<evidence type="ECO:0000313" key="2">
    <source>
        <dbReference type="EMBL" id="SCC55078.1"/>
    </source>
</evidence>
<dbReference type="Pfam" id="PF03167">
    <property type="entry name" value="UDG"/>
    <property type="match status" value="1"/>
</dbReference>